<keyword evidence="5" id="KW-1185">Reference proteome</keyword>
<gene>
    <name evidence="4" type="ORF">SLS63_011682</name>
</gene>
<feature type="transmembrane region" description="Helical" evidence="2">
    <location>
        <begin position="557"/>
        <end position="579"/>
    </location>
</feature>
<feature type="compositionally biased region" description="Pro residues" evidence="1">
    <location>
        <begin position="526"/>
        <end position="551"/>
    </location>
</feature>
<feature type="compositionally biased region" description="Basic and acidic residues" evidence="1">
    <location>
        <begin position="487"/>
        <end position="523"/>
    </location>
</feature>
<feature type="region of interest" description="Disordered" evidence="1">
    <location>
        <begin position="468"/>
        <end position="551"/>
    </location>
</feature>
<dbReference type="EMBL" id="JAKNSF020000115">
    <property type="protein sequence ID" value="KAK7714560.1"/>
    <property type="molecule type" value="Genomic_DNA"/>
</dbReference>
<feature type="chain" id="PRO_5045207321" evidence="3">
    <location>
        <begin position="17"/>
        <end position="827"/>
    </location>
</feature>
<feature type="region of interest" description="Disordered" evidence="1">
    <location>
        <begin position="776"/>
        <end position="827"/>
    </location>
</feature>
<keyword evidence="2" id="KW-1133">Transmembrane helix</keyword>
<keyword evidence="2" id="KW-0812">Transmembrane</keyword>
<evidence type="ECO:0000256" key="3">
    <source>
        <dbReference type="SAM" id="SignalP"/>
    </source>
</evidence>
<sequence>MRGLHTAGVLLTPALAGAISLEDSIPRAFITIPLPEAVDSTPSRDLVFRFDINESQDACGYGNVTINGQKLSEDGNGPLTLDGDRVVDASWNFTCVTWNDKPQEQLLSLNVEHVNGQTVEDVGFTIRFQQVAPVWISDVEGSASMTRVHSNRQGQAEPDCDDKELDLDAELAELDYLRWQMAELAHLLHGKEHRLAEAFGWERHHGPARIHECDSLKVRRRQSMEVEGDQDLMGLTGLTGQVLILIVQVTSTVAALITALESPATGTTPRMALILTRLLLTGRSLIFLTLPLSASVRHRRRRTMVITHLHHRITVTTRLPLRRLLMVLGLRRRHHHRDHMANFLPLLPPGSVLLRLTTAVLDSGRAYSASSTHMDPHRRCPGNGQIGSTRLRTVIRITATDTDMREDHLAWGMTVTTDLPMDITRKSTVNMKAKSTPMSLSARMNPRASLTIWIRTITSLLKISKNLRSRQGSKKMTAKTGICPPSHPDDHHHADMPWEAELRRESDHRPPHDGPHEHDEFHGHHPPPPGPPPPGPPPPGPPPPPGHHPHGPPPHVIFIHIASAVASLILVVVFGSVLYQRYVRKSIKSPRLRRNSSAPWYKRLCFGPNYSELSEDEEKEAMLRNCGDSDSDDEDDSGVVARDISQFRTAADVVGEMVAVEEARMVAHSRQPSFSPAPVPVVQAPIQVQQQQHLPQQQPQQPQHMHPYIPTHLMPPTNSIPMPMPTGQLSPDPATMAAMAAMFPDLAQDLDMGLGHHHHGVGGGIGEVPGEELPAYQEADRQSEGDESEFASSMVTDGYRPGCSGSSYTPSESGSQGASDILGDTKN</sequence>
<proteinExistence type="predicted"/>
<comment type="caution">
    <text evidence="4">The sequence shown here is derived from an EMBL/GenBank/DDBJ whole genome shotgun (WGS) entry which is preliminary data.</text>
</comment>
<evidence type="ECO:0000256" key="2">
    <source>
        <dbReference type="SAM" id="Phobius"/>
    </source>
</evidence>
<evidence type="ECO:0000313" key="4">
    <source>
        <dbReference type="EMBL" id="KAK7714560.1"/>
    </source>
</evidence>
<feature type="signal peptide" evidence="3">
    <location>
        <begin position="1"/>
        <end position="16"/>
    </location>
</feature>
<organism evidence="4 5">
    <name type="scientific">Diaporthe eres</name>
    <name type="common">Phomopsis oblonga</name>
    <dbReference type="NCBI Taxonomy" id="83184"/>
    <lineage>
        <taxon>Eukaryota</taxon>
        <taxon>Fungi</taxon>
        <taxon>Dikarya</taxon>
        <taxon>Ascomycota</taxon>
        <taxon>Pezizomycotina</taxon>
        <taxon>Sordariomycetes</taxon>
        <taxon>Sordariomycetidae</taxon>
        <taxon>Diaporthales</taxon>
        <taxon>Diaporthaceae</taxon>
        <taxon>Diaporthe</taxon>
        <taxon>Diaporthe eres species complex</taxon>
    </lineage>
</organism>
<dbReference type="Proteomes" id="UP001430848">
    <property type="component" value="Unassembled WGS sequence"/>
</dbReference>
<feature type="compositionally biased region" description="Basic residues" evidence="1">
    <location>
        <begin position="468"/>
        <end position="477"/>
    </location>
</feature>
<evidence type="ECO:0000256" key="1">
    <source>
        <dbReference type="SAM" id="MobiDB-lite"/>
    </source>
</evidence>
<evidence type="ECO:0000313" key="5">
    <source>
        <dbReference type="Proteomes" id="UP001430848"/>
    </source>
</evidence>
<keyword evidence="3" id="KW-0732">Signal</keyword>
<reference evidence="4 5" key="1">
    <citation type="submission" date="2024-02" db="EMBL/GenBank/DDBJ databases">
        <title>De novo assembly and annotation of 12 fungi associated with fruit tree decline syndrome in Ontario, Canada.</title>
        <authorList>
            <person name="Sulman M."/>
            <person name="Ellouze W."/>
            <person name="Ilyukhin E."/>
        </authorList>
    </citation>
    <scope>NUCLEOTIDE SEQUENCE [LARGE SCALE GENOMIC DNA]</scope>
    <source>
        <strain evidence="4 5">M169</strain>
    </source>
</reference>
<name>A0ABR1NTA2_DIAER</name>
<accession>A0ABR1NTA2</accession>
<protein>
    <submittedName>
        <fullName evidence="4">Uncharacterized protein</fullName>
    </submittedName>
</protein>
<keyword evidence="2" id="KW-0472">Membrane</keyword>
<feature type="compositionally biased region" description="Low complexity" evidence="1">
    <location>
        <begin position="802"/>
        <end position="817"/>
    </location>
</feature>